<evidence type="ECO:0000313" key="2">
    <source>
        <dbReference type="WBParaSite" id="EN70_8325"/>
    </source>
</evidence>
<proteinExistence type="predicted"/>
<organism evidence="1 2">
    <name type="scientific">Loa loa</name>
    <name type="common">Eye worm</name>
    <name type="synonym">Filaria loa</name>
    <dbReference type="NCBI Taxonomy" id="7209"/>
    <lineage>
        <taxon>Eukaryota</taxon>
        <taxon>Metazoa</taxon>
        <taxon>Ecdysozoa</taxon>
        <taxon>Nematoda</taxon>
        <taxon>Chromadorea</taxon>
        <taxon>Rhabditida</taxon>
        <taxon>Spirurina</taxon>
        <taxon>Spiruromorpha</taxon>
        <taxon>Filarioidea</taxon>
        <taxon>Onchocercidae</taxon>
        <taxon>Loa</taxon>
    </lineage>
</organism>
<sequence>MLELKVSRCCELNDERQLSAILFIGKNHDNDEYIAVVIISDTLSPSYIATYDQKSWEALRDEGEFNTDEEFIAELANPNNALSVERSECVQVRWIRSDEDGLTFEFCALTLNLDTSWIYDIVDALLKERNIYHDNAIKDETIIAGMERRLELLGKKVEEMDNYRRNLSNTLISKFVAIQNRKTSS</sequence>
<protein>
    <submittedName>
        <fullName evidence="2">IDEAL domain-containing protein</fullName>
    </submittedName>
</protein>
<dbReference type="AlphaFoldDB" id="A0A1I7W0G9"/>
<evidence type="ECO:0000313" key="1">
    <source>
        <dbReference type="Proteomes" id="UP000095285"/>
    </source>
</evidence>
<name>A0A1I7W0G9_LOALO</name>
<dbReference type="Proteomes" id="UP000095285">
    <property type="component" value="Unassembled WGS sequence"/>
</dbReference>
<accession>A0A1I7W0G9</accession>
<keyword evidence="1" id="KW-1185">Reference proteome</keyword>
<reference evidence="1" key="1">
    <citation type="submission" date="2012-04" db="EMBL/GenBank/DDBJ databases">
        <title>The Genome Sequence of Loa loa.</title>
        <authorList>
            <consortium name="The Broad Institute Genome Sequencing Platform"/>
            <consortium name="Broad Institute Genome Sequencing Center for Infectious Disease"/>
            <person name="Nutman T.B."/>
            <person name="Fink D.L."/>
            <person name="Russ C."/>
            <person name="Young S."/>
            <person name="Zeng Q."/>
            <person name="Gargeya S."/>
            <person name="Alvarado L."/>
            <person name="Berlin A."/>
            <person name="Chapman S.B."/>
            <person name="Chen Z."/>
            <person name="Freedman E."/>
            <person name="Gellesch M."/>
            <person name="Goldberg J."/>
            <person name="Griggs A."/>
            <person name="Gujja S."/>
            <person name="Heilman E.R."/>
            <person name="Heiman D."/>
            <person name="Howarth C."/>
            <person name="Mehta T."/>
            <person name="Neiman D."/>
            <person name="Pearson M."/>
            <person name="Roberts A."/>
            <person name="Saif S."/>
            <person name="Shea T."/>
            <person name="Shenoy N."/>
            <person name="Sisk P."/>
            <person name="Stolte C."/>
            <person name="Sykes S."/>
            <person name="White J."/>
            <person name="Yandava C."/>
            <person name="Haas B."/>
            <person name="Henn M.R."/>
            <person name="Nusbaum C."/>
            <person name="Birren B."/>
        </authorList>
    </citation>
    <scope>NUCLEOTIDE SEQUENCE [LARGE SCALE GENOMIC DNA]</scope>
</reference>
<dbReference type="WBParaSite" id="EN70_8325">
    <property type="protein sequence ID" value="EN70_8325"/>
    <property type="gene ID" value="EN70_8325"/>
</dbReference>
<reference evidence="2" key="2">
    <citation type="submission" date="2016-11" db="UniProtKB">
        <authorList>
            <consortium name="WormBaseParasite"/>
        </authorList>
    </citation>
    <scope>IDENTIFICATION</scope>
</reference>